<evidence type="ECO:0000256" key="8">
    <source>
        <dbReference type="ARBA" id="ARBA00023136"/>
    </source>
</evidence>
<proteinExistence type="inferred from homology"/>
<keyword evidence="5" id="KW-0053">Apoptosis</keyword>
<accession>A0A7J7JWF3</accession>
<dbReference type="GO" id="GO:0043065">
    <property type="term" value="P:positive regulation of apoptotic process"/>
    <property type="evidence" value="ECO:0007669"/>
    <property type="project" value="InterPro"/>
</dbReference>
<evidence type="ECO:0000256" key="1">
    <source>
        <dbReference type="ARBA" id="ARBA00004167"/>
    </source>
</evidence>
<dbReference type="PANTHER" id="PTHR15186:SF5">
    <property type="entry name" value="BNIP3, ISOFORM A"/>
    <property type="match status" value="1"/>
</dbReference>
<dbReference type="InterPro" id="IPR010548">
    <property type="entry name" value="BNIP3"/>
</dbReference>
<evidence type="ECO:0000256" key="2">
    <source>
        <dbReference type="ARBA" id="ARBA00004325"/>
    </source>
</evidence>
<comment type="similarity">
    <text evidence="3">Belongs to the NIP3 family.</text>
</comment>
<gene>
    <name evidence="10" type="ORF">EB796_011511</name>
</gene>
<dbReference type="GO" id="GO:0042802">
    <property type="term" value="F:identical protein binding"/>
    <property type="evidence" value="ECO:0007669"/>
    <property type="project" value="UniProtKB-ARBA"/>
</dbReference>
<keyword evidence="11" id="KW-1185">Reference proteome</keyword>
<feature type="compositionally biased region" description="Low complexity" evidence="9">
    <location>
        <begin position="50"/>
        <end position="66"/>
    </location>
</feature>
<feature type="compositionally biased region" description="Basic and acidic residues" evidence="9">
    <location>
        <begin position="89"/>
        <end position="120"/>
    </location>
</feature>
<keyword evidence="8" id="KW-0472">Membrane</keyword>
<comment type="caution">
    <text evidence="10">The sequence shown here is derived from an EMBL/GenBank/DDBJ whole genome shotgun (WGS) entry which is preliminary data.</text>
</comment>
<evidence type="ECO:0000256" key="6">
    <source>
        <dbReference type="ARBA" id="ARBA00022989"/>
    </source>
</evidence>
<dbReference type="GO" id="GO:0005634">
    <property type="term" value="C:nucleus"/>
    <property type="evidence" value="ECO:0007669"/>
    <property type="project" value="TreeGrafter"/>
</dbReference>
<reference evidence="10" key="1">
    <citation type="submission" date="2020-06" db="EMBL/GenBank/DDBJ databases">
        <title>Draft genome of Bugula neritina, a colonial animal packing powerful symbionts and potential medicines.</title>
        <authorList>
            <person name="Rayko M."/>
        </authorList>
    </citation>
    <scope>NUCLEOTIDE SEQUENCE [LARGE SCALE GENOMIC DNA]</scope>
    <source>
        <strain evidence="10">Kwan_BN1</strain>
    </source>
</reference>
<name>A0A7J7JWF3_BUGNE</name>
<evidence type="ECO:0000313" key="11">
    <source>
        <dbReference type="Proteomes" id="UP000593567"/>
    </source>
</evidence>
<evidence type="ECO:0000256" key="4">
    <source>
        <dbReference type="ARBA" id="ARBA00022692"/>
    </source>
</evidence>
<feature type="compositionally biased region" description="Polar residues" evidence="9">
    <location>
        <begin position="26"/>
        <end position="39"/>
    </location>
</feature>
<keyword evidence="4" id="KW-0812">Transmembrane</keyword>
<protein>
    <submittedName>
        <fullName evidence="10">Uncharacterized protein</fullName>
    </submittedName>
</protein>
<evidence type="ECO:0000256" key="7">
    <source>
        <dbReference type="ARBA" id="ARBA00023128"/>
    </source>
</evidence>
<dbReference type="OrthoDB" id="5857140at2759"/>
<dbReference type="EMBL" id="VXIV02001740">
    <property type="protein sequence ID" value="KAF6030185.1"/>
    <property type="molecule type" value="Genomic_DNA"/>
</dbReference>
<evidence type="ECO:0000256" key="9">
    <source>
        <dbReference type="SAM" id="MobiDB-lite"/>
    </source>
</evidence>
<keyword evidence="7" id="KW-0496">Mitochondrion</keyword>
<dbReference type="Proteomes" id="UP000593567">
    <property type="component" value="Unassembled WGS sequence"/>
</dbReference>
<evidence type="ECO:0000313" key="10">
    <source>
        <dbReference type="EMBL" id="KAF6030185.1"/>
    </source>
</evidence>
<organism evidence="10 11">
    <name type="scientific">Bugula neritina</name>
    <name type="common">Brown bryozoan</name>
    <name type="synonym">Sertularia neritina</name>
    <dbReference type="NCBI Taxonomy" id="10212"/>
    <lineage>
        <taxon>Eukaryota</taxon>
        <taxon>Metazoa</taxon>
        <taxon>Spiralia</taxon>
        <taxon>Lophotrochozoa</taxon>
        <taxon>Bryozoa</taxon>
        <taxon>Gymnolaemata</taxon>
        <taxon>Cheilostomatida</taxon>
        <taxon>Flustrina</taxon>
        <taxon>Buguloidea</taxon>
        <taxon>Bugulidae</taxon>
        <taxon>Bugula</taxon>
    </lineage>
</organism>
<evidence type="ECO:0000256" key="5">
    <source>
        <dbReference type="ARBA" id="ARBA00022703"/>
    </source>
</evidence>
<evidence type="ECO:0000256" key="3">
    <source>
        <dbReference type="ARBA" id="ARBA00007710"/>
    </source>
</evidence>
<dbReference type="AlphaFoldDB" id="A0A7J7JWF3"/>
<dbReference type="GO" id="GO:0097345">
    <property type="term" value="P:mitochondrial outer membrane permeabilization"/>
    <property type="evidence" value="ECO:0007669"/>
    <property type="project" value="TreeGrafter"/>
</dbReference>
<feature type="region of interest" description="Disordered" evidence="9">
    <location>
        <begin position="26"/>
        <end position="120"/>
    </location>
</feature>
<sequence>MSSTECESSHSSSGLNESWVELSMSTVNSTKSSGLSTPSLERLLVEAQKESGSSSRQSSEADSSRSLNSPPMSPRSVSADELLNPDEETAVRIDRSAGFDWSSRPEIKPPSDYNCKREPPVRRHPLSVRNTRVMSQDGWFNTENFPLVVTHAASFVVGASLVCWYLTKE</sequence>
<dbReference type="Pfam" id="PF06553">
    <property type="entry name" value="BNIP3"/>
    <property type="match status" value="1"/>
</dbReference>
<dbReference type="GO" id="GO:0005741">
    <property type="term" value="C:mitochondrial outer membrane"/>
    <property type="evidence" value="ECO:0007669"/>
    <property type="project" value="TreeGrafter"/>
</dbReference>
<comment type="subcellular location">
    <subcellularLocation>
        <location evidence="1">Membrane</location>
        <topology evidence="1">Single-pass membrane protein</topology>
    </subcellularLocation>
    <subcellularLocation>
        <location evidence="2">Mitochondrion membrane</location>
    </subcellularLocation>
</comment>
<keyword evidence="6" id="KW-1133">Transmembrane helix</keyword>
<dbReference type="PANTHER" id="PTHR15186">
    <property type="entry name" value="RE48077P"/>
    <property type="match status" value="1"/>
</dbReference>